<dbReference type="Proteomes" id="UP000557717">
    <property type="component" value="Unassembled WGS sequence"/>
</dbReference>
<protein>
    <submittedName>
        <fullName evidence="2">Uncharacterized protein</fullName>
    </submittedName>
</protein>
<dbReference type="AlphaFoldDB" id="A0A840VEW7"/>
<keyword evidence="1" id="KW-0812">Transmembrane</keyword>
<evidence type="ECO:0000313" key="2">
    <source>
        <dbReference type="EMBL" id="MBB5351361.1"/>
    </source>
</evidence>
<gene>
    <name evidence="2" type="ORF">HNR46_001597</name>
</gene>
<name>A0A840VEW7_9BACT</name>
<organism evidence="2 3">
    <name type="scientific">Haloferula luteola</name>
    <dbReference type="NCBI Taxonomy" id="595692"/>
    <lineage>
        <taxon>Bacteria</taxon>
        <taxon>Pseudomonadati</taxon>
        <taxon>Verrucomicrobiota</taxon>
        <taxon>Verrucomicrobiia</taxon>
        <taxon>Verrucomicrobiales</taxon>
        <taxon>Verrucomicrobiaceae</taxon>
        <taxon>Haloferula</taxon>
    </lineage>
</organism>
<feature type="transmembrane region" description="Helical" evidence="1">
    <location>
        <begin position="68"/>
        <end position="87"/>
    </location>
</feature>
<dbReference type="RefSeq" id="WP_184017464.1">
    <property type="nucleotide sequence ID" value="NZ_JACHFD010000006.1"/>
</dbReference>
<dbReference type="EMBL" id="JACHFD010000006">
    <property type="protein sequence ID" value="MBB5351361.1"/>
    <property type="molecule type" value="Genomic_DNA"/>
</dbReference>
<evidence type="ECO:0000313" key="3">
    <source>
        <dbReference type="Proteomes" id="UP000557717"/>
    </source>
</evidence>
<accession>A0A840VEW7</accession>
<proteinExistence type="predicted"/>
<keyword evidence="1" id="KW-1133">Transmembrane helix</keyword>
<feature type="transmembrane region" description="Helical" evidence="1">
    <location>
        <begin position="35"/>
        <end position="56"/>
    </location>
</feature>
<reference evidence="2 3" key="1">
    <citation type="submission" date="2020-08" db="EMBL/GenBank/DDBJ databases">
        <title>Genomic Encyclopedia of Type Strains, Phase IV (KMG-IV): sequencing the most valuable type-strain genomes for metagenomic binning, comparative biology and taxonomic classification.</title>
        <authorList>
            <person name="Goeker M."/>
        </authorList>
    </citation>
    <scope>NUCLEOTIDE SEQUENCE [LARGE SCALE GENOMIC DNA]</scope>
    <source>
        <strain evidence="2 3">YC6886</strain>
    </source>
</reference>
<comment type="caution">
    <text evidence="2">The sequence shown here is derived from an EMBL/GenBank/DDBJ whole genome shotgun (WGS) entry which is preliminary data.</text>
</comment>
<keyword evidence="1" id="KW-0472">Membrane</keyword>
<sequence length="165" mass="16693">MKKALHILAAVAAACSALGGLDLKGIINILPENVAGVIAILPVAAIALGHVILLVGDYLDDGKKNDSFGKLSAILLPLLLAVGFLTLQSCTGVISGLTGQPVASVAVLRLDEPTAEPFQVATVDVLKAEVAAQKAREAGTAFPVSGLYDVGTVVDVVAEVVDSGK</sequence>
<dbReference type="PROSITE" id="PS51257">
    <property type="entry name" value="PROKAR_LIPOPROTEIN"/>
    <property type="match status" value="1"/>
</dbReference>
<evidence type="ECO:0000256" key="1">
    <source>
        <dbReference type="SAM" id="Phobius"/>
    </source>
</evidence>
<keyword evidence="3" id="KW-1185">Reference proteome</keyword>